<name>A0A540MW83_MALBA</name>
<reference evidence="3 4" key="1">
    <citation type="journal article" date="2019" name="G3 (Bethesda)">
        <title>Sequencing of a Wild Apple (Malus baccata) Genome Unravels the Differences Between Cultivated and Wild Apple Species Regarding Disease Resistance and Cold Tolerance.</title>
        <authorList>
            <person name="Chen X."/>
        </authorList>
    </citation>
    <scope>NUCLEOTIDE SEQUENCE [LARGE SCALE GENOMIC DNA]</scope>
    <source>
        <strain evidence="4">cv. Shandingzi</strain>
        <tissue evidence="3">Leaves</tissue>
    </source>
</reference>
<evidence type="ECO:0000256" key="2">
    <source>
        <dbReference type="SAM" id="MobiDB-lite"/>
    </source>
</evidence>
<feature type="region of interest" description="Disordered" evidence="2">
    <location>
        <begin position="1"/>
        <end position="114"/>
    </location>
</feature>
<dbReference type="AlphaFoldDB" id="A0A540MW83"/>
<organism evidence="3 4">
    <name type="scientific">Malus baccata</name>
    <name type="common">Siberian crab apple</name>
    <name type="synonym">Pyrus baccata</name>
    <dbReference type="NCBI Taxonomy" id="106549"/>
    <lineage>
        <taxon>Eukaryota</taxon>
        <taxon>Viridiplantae</taxon>
        <taxon>Streptophyta</taxon>
        <taxon>Embryophyta</taxon>
        <taxon>Tracheophyta</taxon>
        <taxon>Spermatophyta</taxon>
        <taxon>Magnoliopsida</taxon>
        <taxon>eudicotyledons</taxon>
        <taxon>Gunneridae</taxon>
        <taxon>Pentapetalae</taxon>
        <taxon>rosids</taxon>
        <taxon>fabids</taxon>
        <taxon>Rosales</taxon>
        <taxon>Rosaceae</taxon>
        <taxon>Amygdaloideae</taxon>
        <taxon>Maleae</taxon>
        <taxon>Malus</taxon>
    </lineage>
</organism>
<evidence type="ECO:0000313" key="3">
    <source>
        <dbReference type="EMBL" id="TQE02513.1"/>
    </source>
</evidence>
<protein>
    <recommendedName>
        <fullName evidence="5">Myb-like domain-containing protein</fullName>
    </recommendedName>
</protein>
<gene>
    <name evidence="3" type="ORF">C1H46_011921</name>
</gene>
<accession>A0A540MW83</accession>
<feature type="compositionally biased region" description="Basic and acidic residues" evidence="2">
    <location>
        <begin position="81"/>
        <end position="104"/>
    </location>
</feature>
<comment type="caution">
    <text evidence="3">The sequence shown here is derived from an EMBL/GenBank/DDBJ whole genome shotgun (WGS) entry which is preliminary data.</text>
</comment>
<dbReference type="PANTHER" id="PTHR21654:SF7">
    <property type="entry name" value="HOMEODOMAIN-LIKE SUPERFAMILY PROTEIN"/>
    <property type="match status" value="1"/>
</dbReference>
<dbReference type="PANTHER" id="PTHR21654">
    <property type="entry name" value="FI21293P1"/>
    <property type="match status" value="1"/>
</dbReference>
<keyword evidence="1" id="KW-0175">Coiled coil</keyword>
<proteinExistence type="predicted"/>
<dbReference type="Proteomes" id="UP000315295">
    <property type="component" value="Unassembled WGS sequence"/>
</dbReference>
<sequence length="347" mass="39658">MEEFTGGRQVPNPDVFGEQISPFPESTDELMFENPWPAVPSPPQKLRPVRGSGGRSPMDSERKLEYVGPAKVGSGDEVEDESRSSPVDDDRDKYLKAQGEEPVNRKRKTSPRSGNGLEIERVELFLGSLVKKVMEQQEQMHKQLIEMVEKKEKERLAREEAWKQQELERLKRDKEIRAQETSRNLALISFIQNYLGYEIQVPQPSPATAPERTPAPTAAPIPISVVPKYDHQRVEGNGKADNGMQRDLMLVSHSDATNRRWPEAEVQALITQRAAFEHKFRVAGCWEKWENIKYFRKYMGSDNKRPANAKLCPYFHVLELLQKSGLVSFGNGFNRTINQNEANIEKQ</sequence>
<evidence type="ECO:0000313" key="4">
    <source>
        <dbReference type="Proteomes" id="UP000315295"/>
    </source>
</evidence>
<evidence type="ECO:0000256" key="1">
    <source>
        <dbReference type="SAM" id="Coils"/>
    </source>
</evidence>
<evidence type="ECO:0008006" key="5">
    <source>
        <dbReference type="Google" id="ProtNLM"/>
    </source>
</evidence>
<feature type="coiled-coil region" evidence="1">
    <location>
        <begin position="134"/>
        <end position="184"/>
    </location>
</feature>
<dbReference type="STRING" id="106549.A0A540MW83"/>
<dbReference type="EMBL" id="VIEB01000175">
    <property type="protein sequence ID" value="TQE02513.1"/>
    <property type="molecule type" value="Genomic_DNA"/>
</dbReference>
<keyword evidence="4" id="KW-1185">Reference proteome</keyword>